<keyword evidence="4" id="KW-1185">Reference proteome</keyword>
<evidence type="ECO:0000259" key="2">
    <source>
        <dbReference type="Pfam" id="PF14534"/>
    </source>
</evidence>
<organism evidence="3 4">
    <name type="scientific">Hymenobacter ginkgonis</name>
    <dbReference type="NCBI Taxonomy" id="2682976"/>
    <lineage>
        <taxon>Bacteria</taxon>
        <taxon>Pseudomonadati</taxon>
        <taxon>Bacteroidota</taxon>
        <taxon>Cytophagia</taxon>
        <taxon>Cytophagales</taxon>
        <taxon>Hymenobacteraceae</taxon>
        <taxon>Hymenobacter</taxon>
    </lineage>
</organism>
<evidence type="ECO:0000313" key="4">
    <source>
        <dbReference type="Proteomes" id="UP000441336"/>
    </source>
</evidence>
<accession>A0A7K1T8Y8</accession>
<dbReference type="SUPFAM" id="SSF54427">
    <property type="entry name" value="NTF2-like"/>
    <property type="match status" value="1"/>
</dbReference>
<name>A0A7K1T8Y8_9BACT</name>
<comment type="caution">
    <text evidence="3">The sequence shown here is derived from an EMBL/GenBank/DDBJ whole genome shotgun (WGS) entry which is preliminary data.</text>
</comment>
<proteinExistence type="predicted"/>
<dbReference type="Pfam" id="PF14534">
    <property type="entry name" value="DUF4440"/>
    <property type="match status" value="1"/>
</dbReference>
<dbReference type="EMBL" id="WQKZ01000001">
    <property type="protein sequence ID" value="MVN74876.1"/>
    <property type="molecule type" value="Genomic_DNA"/>
</dbReference>
<evidence type="ECO:0000256" key="1">
    <source>
        <dbReference type="SAM" id="SignalP"/>
    </source>
</evidence>
<keyword evidence="1" id="KW-0732">Signal</keyword>
<feature type="domain" description="DUF4440" evidence="2">
    <location>
        <begin position="39"/>
        <end position="147"/>
    </location>
</feature>
<dbReference type="InterPro" id="IPR027843">
    <property type="entry name" value="DUF4440"/>
</dbReference>
<feature type="signal peptide" evidence="1">
    <location>
        <begin position="1"/>
        <end position="21"/>
    </location>
</feature>
<sequence length="161" mass="16951">MQTSLPLLATATLLAFGGGHASVPAATRPAAAGPATMTALFQQFSDAMQQQDIAKATACLAKNVRLLGNTNALSGRDSLSTYWLKNSFGTTTNLKLTPLRLGGDASMGYATGTYTYDLKPMATYPAGASSRGSYMILGRKEGATWQIAYVHLAEEPIKANK</sequence>
<dbReference type="InterPro" id="IPR032710">
    <property type="entry name" value="NTF2-like_dom_sf"/>
</dbReference>
<dbReference type="AlphaFoldDB" id="A0A7K1T8Y8"/>
<dbReference type="Gene3D" id="3.10.450.50">
    <property type="match status" value="1"/>
</dbReference>
<protein>
    <submittedName>
        <fullName evidence="3">DUF4440 domain-containing protein</fullName>
    </submittedName>
</protein>
<feature type="chain" id="PRO_5029534807" evidence="1">
    <location>
        <begin position="22"/>
        <end position="161"/>
    </location>
</feature>
<gene>
    <name evidence="3" type="ORF">GO988_00900</name>
</gene>
<evidence type="ECO:0000313" key="3">
    <source>
        <dbReference type="EMBL" id="MVN74876.1"/>
    </source>
</evidence>
<dbReference type="RefSeq" id="WP_157561655.1">
    <property type="nucleotide sequence ID" value="NZ_WQKZ01000001.1"/>
</dbReference>
<reference evidence="3 4" key="1">
    <citation type="submission" date="2019-12" db="EMBL/GenBank/DDBJ databases">
        <title>Hymenobacter sp. HMF4947 Genome sequencing and assembly.</title>
        <authorList>
            <person name="Kang H."/>
            <person name="Cha I."/>
            <person name="Kim H."/>
            <person name="Joh K."/>
        </authorList>
    </citation>
    <scope>NUCLEOTIDE SEQUENCE [LARGE SCALE GENOMIC DNA]</scope>
    <source>
        <strain evidence="3 4">HMF4947</strain>
    </source>
</reference>
<dbReference type="Proteomes" id="UP000441336">
    <property type="component" value="Unassembled WGS sequence"/>
</dbReference>